<dbReference type="FunCoup" id="A0A218Z528">
    <property type="interactions" value="62"/>
</dbReference>
<keyword evidence="2" id="KW-0813">Transport</keyword>
<evidence type="ECO:0000259" key="8">
    <source>
        <dbReference type="PROSITE" id="PS50850"/>
    </source>
</evidence>
<feature type="transmembrane region" description="Helical" evidence="7">
    <location>
        <begin position="397"/>
        <end position="423"/>
    </location>
</feature>
<dbReference type="GO" id="GO:0022857">
    <property type="term" value="F:transmembrane transporter activity"/>
    <property type="evidence" value="ECO:0007669"/>
    <property type="project" value="InterPro"/>
</dbReference>
<feature type="domain" description="Major facilitator superfamily (MFS) profile" evidence="8">
    <location>
        <begin position="43"/>
        <end position="487"/>
    </location>
</feature>
<dbReference type="InterPro" id="IPR036259">
    <property type="entry name" value="MFS_trans_sf"/>
</dbReference>
<proteinExistence type="predicted"/>
<sequence length="498" mass="53777">MEDTDTEKGLCPQSPNGIVERSTPAPEPVIPYSIFTRPQKILIITTVSIAATFSGSAGNIYFPAIPSLSAALDVTPELINLTVTSYMVLQGLSPSIWGAFSDVHGRRITYIFTFIVFISACIGLAETRYYYQLVILRCLQSAGSASTIAIGAGVVGDITTREERGGYMGFYQAGLLAPVAIGPVLGGIFAQTLGWRAIFWFLTIYGGVFLTVLIVVLPETLRAMVGNGSKPVKGLSNSLFSHVQRRRNSQVAEQEKLEKSSTRTSAGKKKLPVDFLGPIKIIFSIEVTFSIIFLSIYYTVWQMTISVMSTLFKRTYGLSEIQIGLTFIGNGIGCIAGTSTTGKFLDIDYARFKKSFSGDAGDFPLEKARLRTLYLWSGLQISSVLVFGWTLDKSVHIAVPIISTLILGWSATSIISVMSTFMVDIYPKKSASATAALNLLRCLMGAGGTAAVLPTVNVIGAGWTFTSLAGILLLGLGLVVVQMAKGPGWRKRRAKMEK</sequence>
<evidence type="ECO:0000313" key="10">
    <source>
        <dbReference type="Proteomes" id="UP000242519"/>
    </source>
</evidence>
<feature type="transmembrane region" description="Helical" evidence="7">
    <location>
        <begin position="41"/>
        <end position="62"/>
    </location>
</feature>
<comment type="subcellular location">
    <subcellularLocation>
        <location evidence="1">Membrane</location>
        <topology evidence="1">Multi-pass membrane protein</topology>
    </subcellularLocation>
</comment>
<dbReference type="Gene3D" id="1.20.1250.20">
    <property type="entry name" value="MFS general substrate transporter like domains"/>
    <property type="match status" value="1"/>
</dbReference>
<gene>
    <name evidence="9" type="ORF">B2J93_3143</name>
</gene>
<dbReference type="InParanoid" id="A0A218Z528"/>
<feature type="transmembrane region" description="Helical" evidence="7">
    <location>
        <begin position="168"/>
        <end position="191"/>
    </location>
</feature>
<comment type="caution">
    <text evidence="9">The sequence shown here is derived from an EMBL/GenBank/DDBJ whole genome shotgun (WGS) entry which is preliminary data.</text>
</comment>
<keyword evidence="10" id="KW-1185">Reference proteome</keyword>
<evidence type="ECO:0000313" key="9">
    <source>
        <dbReference type="EMBL" id="OWP02355.1"/>
    </source>
</evidence>
<dbReference type="PANTHER" id="PTHR23502">
    <property type="entry name" value="MAJOR FACILITATOR SUPERFAMILY"/>
    <property type="match status" value="1"/>
</dbReference>
<dbReference type="EMBL" id="MZNU01000236">
    <property type="protein sequence ID" value="OWP02355.1"/>
    <property type="molecule type" value="Genomic_DNA"/>
</dbReference>
<feature type="region of interest" description="Disordered" evidence="6">
    <location>
        <begin position="243"/>
        <end position="263"/>
    </location>
</feature>
<feature type="transmembrane region" description="Helical" evidence="7">
    <location>
        <begin position="131"/>
        <end position="156"/>
    </location>
</feature>
<feature type="transmembrane region" description="Helical" evidence="7">
    <location>
        <begin position="462"/>
        <end position="484"/>
    </location>
</feature>
<feature type="transmembrane region" description="Helical" evidence="7">
    <location>
        <begin position="373"/>
        <end position="391"/>
    </location>
</feature>
<reference evidence="9 10" key="1">
    <citation type="submission" date="2017-04" db="EMBL/GenBank/DDBJ databases">
        <title>Draft genome sequence of Marssonina coronaria NL1: causal agent of apple blotch.</title>
        <authorList>
            <person name="Cheng Q."/>
        </authorList>
    </citation>
    <scope>NUCLEOTIDE SEQUENCE [LARGE SCALE GENOMIC DNA]</scope>
    <source>
        <strain evidence="9 10">NL1</strain>
    </source>
</reference>
<dbReference type="AlphaFoldDB" id="A0A218Z528"/>
<dbReference type="GO" id="GO:0005886">
    <property type="term" value="C:plasma membrane"/>
    <property type="evidence" value="ECO:0007669"/>
    <property type="project" value="TreeGrafter"/>
</dbReference>
<feature type="transmembrane region" description="Helical" evidence="7">
    <location>
        <begin position="279"/>
        <end position="301"/>
    </location>
</feature>
<dbReference type="OrthoDB" id="440553at2759"/>
<feature type="transmembrane region" description="Helical" evidence="7">
    <location>
        <begin position="78"/>
        <end position="100"/>
    </location>
</feature>
<keyword evidence="3 7" id="KW-0812">Transmembrane</keyword>
<accession>A0A218Z528</accession>
<protein>
    <recommendedName>
        <fullName evidence="8">Major facilitator superfamily (MFS) profile domain-containing protein</fullName>
    </recommendedName>
</protein>
<feature type="region of interest" description="Disordered" evidence="6">
    <location>
        <begin position="1"/>
        <end position="24"/>
    </location>
</feature>
<evidence type="ECO:0000256" key="5">
    <source>
        <dbReference type="ARBA" id="ARBA00023136"/>
    </source>
</evidence>
<dbReference type="InterPro" id="IPR020846">
    <property type="entry name" value="MFS_dom"/>
</dbReference>
<evidence type="ECO:0000256" key="3">
    <source>
        <dbReference type="ARBA" id="ARBA00022692"/>
    </source>
</evidence>
<evidence type="ECO:0000256" key="1">
    <source>
        <dbReference type="ARBA" id="ARBA00004141"/>
    </source>
</evidence>
<evidence type="ECO:0000256" key="4">
    <source>
        <dbReference type="ARBA" id="ARBA00022989"/>
    </source>
</evidence>
<dbReference type="SUPFAM" id="SSF103473">
    <property type="entry name" value="MFS general substrate transporter"/>
    <property type="match status" value="1"/>
</dbReference>
<dbReference type="PROSITE" id="PS50850">
    <property type="entry name" value="MFS"/>
    <property type="match status" value="1"/>
</dbReference>
<dbReference type="FunFam" id="1.20.1720.10:FF:000009">
    <property type="entry name" value="MFS multidrug transporter"/>
    <property type="match status" value="1"/>
</dbReference>
<evidence type="ECO:0000256" key="7">
    <source>
        <dbReference type="SAM" id="Phobius"/>
    </source>
</evidence>
<dbReference type="Gene3D" id="1.20.1720.10">
    <property type="entry name" value="Multidrug resistance protein D"/>
    <property type="match status" value="1"/>
</dbReference>
<keyword evidence="5 7" id="KW-0472">Membrane</keyword>
<dbReference type="PANTHER" id="PTHR23502:SF51">
    <property type="entry name" value="QUINIDINE RESISTANCE PROTEIN 1-RELATED"/>
    <property type="match status" value="1"/>
</dbReference>
<feature type="transmembrane region" description="Helical" evidence="7">
    <location>
        <begin position="107"/>
        <end position="125"/>
    </location>
</feature>
<organism evidence="9 10">
    <name type="scientific">Diplocarpon coronariae</name>
    <dbReference type="NCBI Taxonomy" id="2795749"/>
    <lineage>
        <taxon>Eukaryota</taxon>
        <taxon>Fungi</taxon>
        <taxon>Dikarya</taxon>
        <taxon>Ascomycota</taxon>
        <taxon>Pezizomycotina</taxon>
        <taxon>Leotiomycetes</taxon>
        <taxon>Helotiales</taxon>
        <taxon>Drepanopezizaceae</taxon>
        <taxon>Diplocarpon</taxon>
    </lineage>
</organism>
<dbReference type="Pfam" id="PF07690">
    <property type="entry name" value="MFS_1"/>
    <property type="match status" value="1"/>
</dbReference>
<dbReference type="STRING" id="503106.A0A218Z528"/>
<feature type="transmembrane region" description="Helical" evidence="7">
    <location>
        <begin position="197"/>
        <end position="217"/>
    </location>
</feature>
<keyword evidence="4 7" id="KW-1133">Transmembrane helix</keyword>
<name>A0A218Z528_9HELO</name>
<evidence type="ECO:0000256" key="2">
    <source>
        <dbReference type="ARBA" id="ARBA00022448"/>
    </source>
</evidence>
<feature type="transmembrane region" description="Helical" evidence="7">
    <location>
        <begin position="321"/>
        <end position="345"/>
    </location>
</feature>
<feature type="transmembrane region" description="Helical" evidence="7">
    <location>
        <begin position="435"/>
        <end position="456"/>
    </location>
</feature>
<dbReference type="Proteomes" id="UP000242519">
    <property type="component" value="Unassembled WGS sequence"/>
</dbReference>
<evidence type="ECO:0000256" key="6">
    <source>
        <dbReference type="SAM" id="MobiDB-lite"/>
    </source>
</evidence>
<dbReference type="InterPro" id="IPR011701">
    <property type="entry name" value="MFS"/>
</dbReference>